<evidence type="ECO:0000313" key="7">
    <source>
        <dbReference type="EMBL" id="RYM95308.1"/>
    </source>
</evidence>
<gene>
    <name evidence="7" type="ORF">PG2011B_0777</name>
</gene>
<name>A0A8B3RJ59_BIFAN</name>
<dbReference type="InterPro" id="IPR045455">
    <property type="entry name" value="NrS-1_pol-like_helicase"/>
</dbReference>
<keyword evidence="2" id="KW-0378">Hydrolase</keyword>
<protein>
    <submittedName>
        <fullName evidence="7">DNA primase</fullName>
    </submittedName>
</protein>
<dbReference type="GO" id="GO:0004386">
    <property type="term" value="F:helicase activity"/>
    <property type="evidence" value="ECO:0007669"/>
    <property type="project" value="UniProtKB-KW"/>
</dbReference>
<evidence type="ECO:0000256" key="4">
    <source>
        <dbReference type="ARBA" id="ARBA00022840"/>
    </source>
</evidence>
<reference evidence="7 8" key="1">
    <citation type="journal article" date="2019" name="Appl. Environ. Microbiol.">
        <title>Dissecting the evolutionary development of the Bifidobacterium animalis species through comparative genomics analyses.</title>
        <authorList>
            <person name="Lugli G.A."/>
            <person name="Mancino W."/>
            <person name="Milani C."/>
            <person name="Duranti S."/>
            <person name="Mancabelli L."/>
            <person name="Napoli S."/>
            <person name="Mangifesta M."/>
            <person name="Viappiani A."/>
            <person name="Anzalone R."/>
            <person name="Longhi G."/>
            <person name="van Sinderen D."/>
            <person name="Ventura M."/>
            <person name="Turroni F."/>
        </authorList>
    </citation>
    <scope>NUCLEOTIDE SEQUENCE [LARGE SCALE GENOMIC DNA]</scope>
    <source>
        <strain evidence="7 8">2011B</strain>
    </source>
</reference>
<organism evidence="7 8">
    <name type="scientific">Bifidobacterium animalis subsp. lactis</name>
    <name type="common">Bifidobacterium lactis</name>
    <dbReference type="NCBI Taxonomy" id="302911"/>
    <lineage>
        <taxon>Bacteria</taxon>
        <taxon>Bacillati</taxon>
        <taxon>Actinomycetota</taxon>
        <taxon>Actinomycetes</taxon>
        <taxon>Bifidobacteriales</taxon>
        <taxon>Bifidobacteriaceae</taxon>
        <taxon>Bifidobacterium</taxon>
    </lineage>
</organism>
<dbReference type="Pfam" id="PF03288">
    <property type="entry name" value="Pox_D5"/>
    <property type="match status" value="1"/>
</dbReference>
<keyword evidence="3" id="KW-0347">Helicase</keyword>
<dbReference type="Pfam" id="PF08706">
    <property type="entry name" value="D5_N"/>
    <property type="match status" value="1"/>
</dbReference>
<dbReference type="GO" id="GO:0016787">
    <property type="term" value="F:hydrolase activity"/>
    <property type="evidence" value="ECO:0007669"/>
    <property type="project" value="UniProtKB-KW"/>
</dbReference>
<dbReference type="Pfam" id="PF19263">
    <property type="entry name" value="DUF5906"/>
    <property type="match status" value="1"/>
</dbReference>
<dbReference type="PANTHER" id="PTHR35372">
    <property type="entry name" value="ATP BINDING PROTEIN-RELATED"/>
    <property type="match status" value="1"/>
</dbReference>
<dbReference type="GO" id="GO:0005524">
    <property type="term" value="F:ATP binding"/>
    <property type="evidence" value="ECO:0007669"/>
    <property type="project" value="UniProtKB-KW"/>
</dbReference>
<dbReference type="Gene3D" id="3.40.50.300">
    <property type="entry name" value="P-loop containing nucleotide triphosphate hydrolases"/>
    <property type="match status" value="1"/>
</dbReference>
<keyword evidence="4" id="KW-0067">ATP-binding</keyword>
<feature type="region of interest" description="Disordered" evidence="5">
    <location>
        <begin position="85"/>
        <end position="105"/>
    </location>
</feature>
<evidence type="ECO:0000256" key="1">
    <source>
        <dbReference type="ARBA" id="ARBA00022741"/>
    </source>
</evidence>
<dbReference type="InterPro" id="IPR006500">
    <property type="entry name" value="Helicase_put_C_phage/plasmid"/>
</dbReference>
<dbReference type="SMART" id="SM00885">
    <property type="entry name" value="D5_N"/>
    <property type="match status" value="1"/>
</dbReference>
<dbReference type="InterPro" id="IPR051620">
    <property type="entry name" value="ORF904-like_C"/>
</dbReference>
<dbReference type="Proteomes" id="UP000293613">
    <property type="component" value="Unassembled WGS sequence"/>
</dbReference>
<evidence type="ECO:0000313" key="8">
    <source>
        <dbReference type="Proteomes" id="UP000293613"/>
    </source>
</evidence>
<dbReference type="EMBL" id="RSCO01000020">
    <property type="protein sequence ID" value="RYM95308.1"/>
    <property type="molecule type" value="Genomic_DNA"/>
</dbReference>
<dbReference type="InterPro" id="IPR027417">
    <property type="entry name" value="P-loop_NTPase"/>
</dbReference>
<evidence type="ECO:0000256" key="2">
    <source>
        <dbReference type="ARBA" id="ARBA00022801"/>
    </source>
</evidence>
<comment type="caution">
    <text evidence="7">The sequence shown here is derived from an EMBL/GenBank/DDBJ whole genome shotgun (WGS) entry which is preliminary data.</text>
</comment>
<evidence type="ECO:0000256" key="3">
    <source>
        <dbReference type="ARBA" id="ARBA00022806"/>
    </source>
</evidence>
<dbReference type="NCBIfam" id="TIGR01613">
    <property type="entry name" value="primase_Cterm"/>
    <property type="match status" value="1"/>
</dbReference>
<evidence type="ECO:0000256" key="5">
    <source>
        <dbReference type="SAM" id="MobiDB-lite"/>
    </source>
</evidence>
<dbReference type="PANTHER" id="PTHR35372:SF2">
    <property type="entry name" value="SF3 HELICASE DOMAIN-CONTAINING PROTEIN"/>
    <property type="match status" value="1"/>
</dbReference>
<dbReference type="InterPro" id="IPR014818">
    <property type="entry name" value="Phage/plasmid_primase_P4_C"/>
</dbReference>
<dbReference type="SUPFAM" id="SSF52540">
    <property type="entry name" value="P-loop containing nucleoside triphosphate hydrolases"/>
    <property type="match status" value="1"/>
</dbReference>
<feature type="domain" description="SF3 helicase" evidence="6">
    <location>
        <begin position="274"/>
        <end position="430"/>
    </location>
</feature>
<dbReference type="PROSITE" id="PS51206">
    <property type="entry name" value="SF3_HELICASE_1"/>
    <property type="match status" value="1"/>
</dbReference>
<dbReference type="InterPro" id="IPR004968">
    <property type="entry name" value="DNA_primase/NTPase_C"/>
</dbReference>
<keyword evidence="1" id="KW-0547">Nucleotide-binding</keyword>
<evidence type="ECO:0000259" key="6">
    <source>
        <dbReference type="PROSITE" id="PS51206"/>
    </source>
</evidence>
<sequence>MPDKKKTAPLATNGTVTTSDACHNQYDNDSTVSLDIQEDFEDLTYNGLLKSVTDNYLLGLDLDMPPSPAEVESQLLQATNSAIESYNLGPRDPSAPPGAPIKEAYPDARPADVRIRKFRSLVPWQVAQIVKHLHHAKCVCWMNTGDDGNYDIGIYQTDGDSLGIYDTSQDALEQAVRRYHATISSRDVAEVVCVLRAECERVTCCENRDLIAVNNGIFDYKNKVLMPFDPAYVFTSKSAVDYVEGAPNPIIHNADDGTDWDVASWMGDLSDDPEVVRLLWEMLGASIRPGVSWNKSAWLYSETGNNGKGTYCTLMRNLCGDDAWASVPLKAFGEQFMLEPLMRVSAVITDENDTSTYLDDAAALKSIITGDPFLLNRKFKEPRTVRFRGFMTQCVNAYPRLRDRSESMYRRLLVVPFDKRFEGCERKYIKNDYLHRKEVLEYVLFHVLCEMDYYELSVPEACVDALNEYRMVNDPVRDFCEDVLPQAAWDLLPWTFLHDLYKRWMVRRQPQSRAESLRAFKSRVLSILDDYPDWSTSDSAIRTGNRMDAPEPLILEYDVTEWMNKDYHGQDRTKLCTVDPKVNYRGLVRDPSVAAALAADAASGTGVTPDGNE</sequence>
<proteinExistence type="predicted"/>
<dbReference type="InterPro" id="IPR014015">
    <property type="entry name" value="Helicase_SF3_DNA-vir"/>
</dbReference>
<dbReference type="AlphaFoldDB" id="A0A8B3RJ59"/>
<accession>A0A8B3RJ59</accession>